<proteinExistence type="predicted"/>
<evidence type="ECO:0000313" key="2">
    <source>
        <dbReference type="Proteomes" id="UP000708148"/>
    </source>
</evidence>
<sequence length="130" mass="14128">MLGNRFDVPHSDEGAPKSQDALCILSTRNFLLNRLMLACLASIKGTGEFDCWAGCGWAAVWVCAWTEAVVIELCICEPGMIPGGWYASQWCFSGCFVVRSLVCIWYQQNTPPGEAPDSGVPSSLSPWSCS</sequence>
<protein>
    <submittedName>
        <fullName evidence="1">Uncharacterized protein</fullName>
    </submittedName>
</protein>
<dbReference type="EMBL" id="CAJHUC010000741">
    <property type="protein sequence ID" value="CAD7698008.1"/>
    <property type="molecule type" value="Genomic_DNA"/>
</dbReference>
<evidence type="ECO:0000313" key="1">
    <source>
        <dbReference type="EMBL" id="CAD7698008.1"/>
    </source>
</evidence>
<name>A0A8S1ISV2_9CHLO</name>
<keyword evidence="2" id="KW-1185">Reference proteome</keyword>
<organism evidence="1 2">
    <name type="scientific">Ostreobium quekettii</name>
    <dbReference type="NCBI Taxonomy" id="121088"/>
    <lineage>
        <taxon>Eukaryota</taxon>
        <taxon>Viridiplantae</taxon>
        <taxon>Chlorophyta</taxon>
        <taxon>core chlorophytes</taxon>
        <taxon>Ulvophyceae</taxon>
        <taxon>TCBD clade</taxon>
        <taxon>Bryopsidales</taxon>
        <taxon>Ostreobineae</taxon>
        <taxon>Ostreobiaceae</taxon>
        <taxon>Ostreobium</taxon>
    </lineage>
</organism>
<comment type="caution">
    <text evidence="1">The sequence shown here is derived from an EMBL/GenBank/DDBJ whole genome shotgun (WGS) entry which is preliminary data.</text>
</comment>
<gene>
    <name evidence="1" type="ORF">OSTQU699_LOCUS3369</name>
</gene>
<dbReference type="AlphaFoldDB" id="A0A8S1ISV2"/>
<accession>A0A8S1ISV2</accession>
<reference evidence="1" key="1">
    <citation type="submission" date="2020-12" db="EMBL/GenBank/DDBJ databases">
        <authorList>
            <person name="Iha C."/>
        </authorList>
    </citation>
    <scope>NUCLEOTIDE SEQUENCE</scope>
</reference>
<dbReference type="Proteomes" id="UP000708148">
    <property type="component" value="Unassembled WGS sequence"/>
</dbReference>